<dbReference type="AlphaFoldDB" id="A0A941J1V4"/>
<protein>
    <submittedName>
        <fullName evidence="1">Uncharacterized protein</fullName>
    </submittedName>
</protein>
<evidence type="ECO:0000313" key="1">
    <source>
        <dbReference type="EMBL" id="MBR8643833.1"/>
    </source>
</evidence>
<reference evidence="1" key="1">
    <citation type="submission" date="2021-04" db="EMBL/GenBank/DDBJ databases">
        <title>Whole genome sequencing of Enterococci isolates from hospitalized patients.</title>
        <authorList>
            <person name="Ogoti B.M."/>
            <person name="Onyambu F.G."/>
        </authorList>
    </citation>
    <scope>NUCLEOTIDE SEQUENCE</scope>
    <source>
        <strain evidence="1">242</strain>
    </source>
</reference>
<dbReference type="EMBL" id="JAGTPW010000001">
    <property type="protein sequence ID" value="MBR8643833.1"/>
    <property type="molecule type" value="Genomic_DNA"/>
</dbReference>
<name>A0A941J1V4_9BACI</name>
<evidence type="ECO:0000313" key="2">
    <source>
        <dbReference type="Proteomes" id="UP000680045"/>
    </source>
</evidence>
<proteinExistence type="predicted"/>
<organism evidence="1 2">
    <name type="scientific">Peribacillus frigoritolerans</name>
    <dbReference type="NCBI Taxonomy" id="450367"/>
    <lineage>
        <taxon>Bacteria</taxon>
        <taxon>Bacillati</taxon>
        <taxon>Bacillota</taxon>
        <taxon>Bacilli</taxon>
        <taxon>Bacillales</taxon>
        <taxon>Bacillaceae</taxon>
        <taxon>Peribacillus</taxon>
    </lineage>
</organism>
<gene>
    <name evidence="1" type="ORF">KEH51_00880</name>
</gene>
<dbReference type="Proteomes" id="UP000680045">
    <property type="component" value="Unassembled WGS sequence"/>
</dbReference>
<accession>A0A941J1V4</accession>
<comment type="caution">
    <text evidence="1">The sequence shown here is derived from an EMBL/GenBank/DDBJ whole genome shotgun (WGS) entry which is preliminary data.</text>
</comment>
<sequence>MRRAEALLKEAKVDDKGIKDMNARSIEDIIKRGRCVCGTEINNENEAYRHLLKELEFLPPQSIGTIIRNFKEKNSYI</sequence>